<evidence type="ECO:0000256" key="4">
    <source>
        <dbReference type="ARBA" id="ARBA00022980"/>
    </source>
</evidence>
<reference evidence="9" key="1">
    <citation type="submission" date="2020-10" db="EMBL/GenBank/DDBJ databases">
        <authorList>
            <person name="Kusch S."/>
        </authorList>
    </citation>
    <scope>NUCLEOTIDE SEQUENCE</scope>
    <source>
        <strain evidence="9">SwB9</strain>
    </source>
</reference>
<sequence length="204" mass="22783">MASVHATTSSILSSFLPRLAPATATFATRSTTLYSRQLSHPLLPVLTIPSAIHLNIPGFLEGLWEGILKAVPKKKTSHMKKRHRQMAGKGLQDVTNLNRCSACGHIKRAHLLCPYCVAEIKTLFKTNAHEERFAEKQARADEIAEQKIRIEAGKVRAAEEQAKKEAELVKLETKRAEKKAAKDAARKIYEEKNPKQVIGQRKID</sequence>
<gene>
    <name evidence="9" type="ORF">SCLTRI_LOCUS5092</name>
</gene>
<dbReference type="EMBL" id="CAJHIA010000014">
    <property type="protein sequence ID" value="CAD6445301.1"/>
    <property type="molecule type" value="Genomic_DNA"/>
</dbReference>
<keyword evidence="4" id="KW-0689">Ribosomal protein</keyword>
<dbReference type="AlphaFoldDB" id="A0A8H2ZQX4"/>
<evidence type="ECO:0000256" key="5">
    <source>
        <dbReference type="ARBA" id="ARBA00023128"/>
    </source>
</evidence>
<protein>
    <recommendedName>
        <fullName evidence="7">Large ribosomal subunit protein bL32m</fullName>
    </recommendedName>
</protein>
<dbReference type="PANTHER" id="PTHR21026:SF2">
    <property type="entry name" value="LARGE RIBOSOMAL SUBUNIT PROTEIN BL32M"/>
    <property type="match status" value="1"/>
</dbReference>
<dbReference type="InterPro" id="IPR051991">
    <property type="entry name" value="Mitoribosomal_protein_bL32"/>
</dbReference>
<keyword evidence="5" id="KW-0496">Mitochondrion</keyword>
<accession>A0A8H2ZQX4</accession>
<keyword evidence="3" id="KW-0809">Transit peptide</keyword>
<dbReference type="NCBIfam" id="TIGR01031">
    <property type="entry name" value="rpmF_bact"/>
    <property type="match status" value="1"/>
</dbReference>
<comment type="subcellular location">
    <subcellularLocation>
        <location evidence="1">Mitochondrion</location>
    </subcellularLocation>
</comment>
<dbReference type="Proteomes" id="UP000624404">
    <property type="component" value="Unassembled WGS sequence"/>
</dbReference>
<dbReference type="PANTHER" id="PTHR21026">
    <property type="entry name" value="39S RIBOSOMAL PROTEIN L32, MITOCHONDRIAL"/>
    <property type="match status" value="1"/>
</dbReference>
<evidence type="ECO:0000256" key="3">
    <source>
        <dbReference type="ARBA" id="ARBA00022946"/>
    </source>
</evidence>
<evidence type="ECO:0000256" key="2">
    <source>
        <dbReference type="ARBA" id="ARBA00008560"/>
    </source>
</evidence>
<keyword evidence="6" id="KW-0687">Ribonucleoprotein</keyword>
<evidence type="ECO:0000256" key="6">
    <source>
        <dbReference type="ARBA" id="ARBA00023274"/>
    </source>
</evidence>
<feature type="region of interest" description="Disordered" evidence="8">
    <location>
        <begin position="182"/>
        <end position="204"/>
    </location>
</feature>
<dbReference type="InterPro" id="IPR011332">
    <property type="entry name" value="Ribosomal_zn-bd"/>
</dbReference>
<dbReference type="OrthoDB" id="2014905at2759"/>
<dbReference type="SUPFAM" id="SSF57829">
    <property type="entry name" value="Zn-binding ribosomal proteins"/>
    <property type="match status" value="1"/>
</dbReference>
<evidence type="ECO:0000256" key="1">
    <source>
        <dbReference type="ARBA" id="ARBA00004173"/>
    </source>
</evidence>
<dbReference type="GO" id="GO:0005762">
    <property type="term" value="C:mitochondrial large ribosomal subunit"/>
    <property type="evidence" value="ECO:0007669"/>
    <property type="project" value="TreeGrafter"/>
</dbReference>
<comment type="caution">
    <text evidence="9">The sequence shown here is derived from an EMBL/GenBank/DDBJ whole genome shotgun (WGS) entry which is preliminary data.</text>
</comment>
<evidence type="ECO:0000256" key="8">
    <source>
        <dbReference type="SAM" id="MobiDB-lite"/>
    </source>
</evidence>
<keyword evidence="10" id="KW-1185">Reference proteome</keyword>
<feature type="compositionally biased region" description="Basic and acidic residues" evidence="8">
    <location>
        <begin position="182"/>
        <end position="194"/>
    </location>
</feature>
<dbReference type="GO" id="GO:0006412">
    <property type="term" value="P:translation"/>
    <property type="evidence" value="ECO:0007669"/>
    <property type="project" value="InterPro"/>
</dbReference>
<organism evidence="9 10">
    <name type="scientific">Sclerotinia trifoliorum</name>
    <dbReference type="NCBI Taxonomy" id="28548"/>
    <lineage>
        <taxon>Eukaryota</taxon>
        <taxon>Fungi</taxon>
        <taxon>Dikarya</taxon>
        <taxon>Ascomycota</taxon>
        <taxon>Pezizomycotina</taxon>
        <taxon>Leotiomycetes</taxon>
        <taxon>Helotiales</taxon>
        <taxon>Sclerotiniaceae</taxon>
        <taxon>Sclerotinia</taxon>
    </lineage>
</organism>
<evidence type="ECO:0000256" key="7">
    <source>
        <dbReference type="ARBA" id="ARBA00039935"/>
    </source>
</evidence>
<dbReference type="GO" id="GO:0003735">
    <property type="term" value="F:structural constituent of ribosome"/>
    <property type="evidence" value="ECO:0007669"/>
    <property type="project" value="InterPro"/>
</dbReference>
<comment type="similarity">
    <text evidence="2">Belongs to the bacterial ribosomal protein bL32 family.</text>
</comment>
<dbReference type="Pfam" id="PF01783">
    <property type="entry name" value="Ribosomal_L32p"/>
    <property type="match status" value="1"/>
</dbReference>
<dbReference type="InterPro" id="IPR002677">
    <property type="entry name" value="Ribosomal_bL32"/>
</dbReference>
<proteinExistence type="inferred from homology"/>
<evidence type="ECO:0000313" key="9">
    <source>
        <dbReference type="EMBL" id="CAD6445301.1"/>
    </source>
</evidence>
<name>A0A8H2ZQX4_9HELO</name>
<evidence type="ECO:0000313" key="10">
    <source>
        <dbReference type="Proteomes" id="UP000624404"/>
    </source>
</evidence>